<organism evidence="8">
    <name type="scientific">Portunus trituberculatus</name>
    <name type="common">Swimming crab</name>
    <name type="synonym">Neptunus trituberculatus</name>
    <dbReference type="NCBI Taxonomy" id="210409"/>
    <lineage>
        <taxon>Eukaryota</taxon>
        <taxon>Metazoa</taxon>
        <taxon>Ecdysozoa</taxon>
        <taxon>Arthropoda</taxon>
        <taxon>Crustacea</taxon>
        <taxon>Multicrustacea</taxon>
        <taxon>Malacostraca</taxon>
        <taxon>Eumalacostraca</taxon>
        <taxon>Eucarida</taxon>
        <taxon>Decapoda</taxon>
        <taxon>Pleocyemata</taxon>
        <taxon>Brachyura</taxon>
        <taxon>Eubrachyura</taxon>
        <taxon>Portunoidea</taxon>
        <taxon>Portunidae</taxon>
        <taxon>Portuninae</taxon>
        <taxon>Portunus</taxon>
    </lineage>
</organism>
<keyword evidence="1 5" id="KW-0479">Metal-binding</keyword>
<dbReference type="InterPro" id="IPR036407">
    <property type="entry name" value="DM_DNA-bd_sf"/>
</dbReference>
<evidence type="ECO:0000256" key="6">
    <source>
        <dbReference type="SAM" id="MobiDB-lite"/>
    </source>
</evidence>
<evidence type="ECO:0000259" key="7">
    <source>
        <dbReference type="PROSITE" id="PS50809"/>
    </source>
</evidence>
<dbReference type="PROSITE" id="PS40000">
    <property type="entry name" value="DM_1"/>
    <property type="match status" value="1"/>
</dbReference>
<feature type="region of interest" description="Disordered" evidence="6">
    <location>
        <begin position="1"/>
        <end position="21"/>
    </location>
</feature>
<dbReference type="Gene3D" id="4.10.1040.10">
    <property type="entry name" value="DM DNA-binding domain"/>
    <property type="match status" value="2"/>
</dbReference>
<feature type="domain" description="DM" evidence="7">
    <location>
        <begin position="164"/>
        <end position="211"/>
    </location>
</feature>
<dbReference type="Pfam" id="PF00751">
    <property type="entry name" value="DM"/>
    <property type="match status" value="2"/>
</dbReference>
<keyword evidence="2 5" id="KW-0862">Zinc</keyword>
<dbReference type="PANTHER" id="PTHR12322">
    <property type="entry name" value="DOUBLESEX AND MAB-3 RELATED TRANSCRIPTION FACTOR DMRT"/>
    <property type="match status" value="1"/>
</dbReference>
<feature type="DNA-binding region" description="DM" evidence="5">
    <location>
        <begin position="77"/>
        <end position="122"/>
    </location>
</feature>
<sequence>MSKGMTQQPYQPQSTAARNMGSGMQNALNTAMTRQAGVNDLASCLADRCVALLGQCSQGTEDKADAAKQKPRRQPCCGSCRNHNLEVPVINHQCQYAECTCVFCELTRRRRRIMRHQQRLWRFKKFSWQQREMEENTSEGEGTPNNCQSEEQQEQNHARREMVCDKCRNHNKIVKKRGHKGSCPFENCKCELCVFTLKRQKLMKHQQRVRRSQIAAPMVRVMRTQPQPQATADSPDSDLQSVESVPTTPPTDSLHERMDRYTEAERSPLVHAVPQEMSPTVEWTSQMSECTMEEAPQPQGHCFQPVTTTPGQPASFDPQLEYHSISDIHSTVPLTKNDHNFNSSQKLECPEHMRFSVMCGGFGRVAQVQNVSTTLSSLPTYGHHHFVPWNGPVSEVGDRCRMEANNNVHHKVPFRPQPIPADRFPRPQMDWPFIGFPYPSANVIQSAPQPSISVCDNFMPHHPQTAMDEHWYGTRGPVHPTEGNGVSPYSGGIPYFASALLHPGAKPSFVIYAYKQNSARVRLVSERVQGTRPA</sequence>
<dbReference type="OrthoDB" id="6361334at2759"/>
<evidence type="ECO:0000256" key="4">
    <source>
        <dbReference type="ARBA" id="ARBA00023242"/>
    </source>
</evidence>
<keyword evidence="4 5" id="KW-0539">Nucleus</keyword>
<evidence type="ECO:0000256" key="1">
    <source>
        <dbReference type="ARBA" id="ARBA00022723"/>
    </source>
</evidence>
<feature type="compositionally biased region" description="Polar residues" evidence="6">
    <location>
        <begin position="225"/>
        <end position="246"/>
    </location>
</feature>
<evidence type="ECO:0000256" key="5">
    <source>
        <dbReference type="PROSITE-ProRule" id="PRU00070"/>
    </source>
</evidence>
<gene>
    <name evidence="8" type="primary">Dmrt1</name>
</gene>
<keyword evidence="3 5" id="KW-0238">DNA-binding</keyword>
<evidence type="ECO:0000313" key="8">
    <source>
        <dbReference type="EMBL" id="QHI06023.1"/>
    </source>
</evidence>
<dbReference type="GO" id="GO:0000981">
    <property type="term" value="F:DNA-binding transcription factor activity, RNA polymerase II-specific"/>
    <property type="evidence" value="ECO:0007669"/>
    <property type="project" value="TreeGrafter"/>
</dbReference>
<evidence type="ECO:0000256" key="2">
    <source>
        <dbReference type="ARBA" id="ARBA00022833"/>
    </source>
</evidence>
<dbReference type="GO" id="GO:0000978">
    <property type="term" value="F:RNA polymerase II cis-regulatory region sequence-specific DNA binding"/>
    <property type="evidence" value="ECO:0007669"/>
    <property type="project" value="TreeGrafter"/>
</dbReference>
<dbReference type="PANTHER" id="PTHR12322:SF116">
    <property type="entry name" value="DOUBLESEX-MAB RELATED 99B"/>
    <property type="match status" value="1"/>
</dbReference>
<dbReference type="GO" id="GO:0007548">
    <property type="term" value="P:sex differentiation"/>
    <property type="evidence" value="ECO:0007669"/>
    <property type="project" value="TreeGrafter"/>
</dbReference>
<feature type="region of interest" description="Disordered" evidence="6">
    <location>
        <begin position="225"/>
        <end position="255"/>
    </location>
</feature>
<dbReference type="SMART" id="SM00301">
    <property type="entry name" value="DM"/>
    <property type="match status" value="2"/>
</dbReference>
<feature type="compositionally biased region" description="Polar residues" evidence="6">
    <location>
        <begin position="139"/>
        <end position="149"/>
    </location>
</feature>
<dbReference type="InterPro" id="IPR001275">
    <property type="entry name" value="DM_DNA-bd"/>
</dbReference>
<proteinExistence type="evidence at transcript level"/>
<protein>
    <submittedName>
        <fullName evidence="8">Doublesex-and mab-3-related transcription factor 1</fullName>
    </submittedName>
</protein>
<name>A0A6B9RYK2_PORTR</name>
<dbReference type="SUPFAM" id="SSF82927">
    <property type="entry name" value="Cysteine-rich DNA binding domain, (DM domain)"/>
    <property type="match status" value="2"/>
</dbReference>
<comment type="subcellular location">
    <subcellularLocation>
        <location evidence="5">Nucleus</location>
    </subcellularLocation>
</comment>
<feature type="DNA-binding region" description="DM" evidence="5">
    <location>
        <begin position="164"/>
        <end position="211"/>
    </location>
</feature>
<accession>A0A6B9RYK2</accession>
<dbReference type="PROSITE" id="PS50809">
    <property type="entry name" value="DM_2"/>
    <property type="match status" value="2"/>
</dbReference>
<dbReference type="EMBL" id="MK355619">
    <property type="protein sequence ID" value="QHI06023.1"/>
    <property type="molecule type" value="mRNA"/>
</dbReference>
<dbReference type="InterPro" id="IPR026607">
    <property type="entry name" value="DMRT"/>
</dbReference>
<feature type="domain" description="DM" evidence="7">
    <location>
        <begin position="77"/>
        <end position="122"/>
    </location>
</feature>
<evidence type="ECO:0000256" key="3">
    <source>
        <dbReference type="ARBA" id="ARBA00023125"/>
    </source>
</evidence>
<reference evidence="8" key="1">
    <citation type="submission" date="2019-01" db="EMBL/GenBank/DDBJ databases">
        <authorList>
            <person name="Wang Y."/>
        </authorList>
    </citation>
    <scope>NUCLEOTIDE SEQUENCE</scope>
    <source>
        <tissue evidence="8">Muscle</tissue>
    </source>
</reference>
<dbReference type="GO" id="GO:0005634">
    <property type="term" value="C:nucleus"/>
    <property type="evidence" value="ECO:0007669"/>
    <property type="project" value="UniProtKB-SubCell"/>
</dbReference>
<dbReference type="AlphaFoldDB" id="A0A6B9RYK2"/>
<feature type="region of interest" description="Disordered" evidence="6">
    <location>
        <begin position="132"/>
        <end position="152"/>
    </location>
</feature>
<dbReference type="GO" id="GO:0046872">
    <property type="term" value="F:metal ion binding"/>
    <property type="evidence" value="ECO:0007669"/>
    <property type="project" value="UniProtKB-KW"/>
</dbReference>